<protein>
    <submittedName>
        <fullName evidence="1">Uncharacterized protein</fullName>
    </submittedName>
</protein>
<dbReference type="Proteomes" id="UP001174934">
    <property type="component" value="Unassembled WGS sequence"/>
</dbReference>
<dbReference type="EMBL" id="JAULSR010000009">
    <property type="protein sequence ID" value="KAK0612567.1"/>
    <property type="molecule type" value="Genomic_DNA"/>
</dbReference>
<gene>
    <name evidence="1" type="ORF">B0T17DRAFT_564881</name>
</gene>
<evidence type="ECO:0000313" key="1">
    <source>
        <dbReference type="EMBL" id="KAK0612567.1"/>
    </source>
</evidence>
<organism evidence="1 2">
    <name type="scientific">Bombardia bombarda</name>
    <dbReference type="NCBI Taxonomy" id="252184"/>
    <lineage>
        <taxon>Eukaryota</taxon>
        <taxon>Fungi</taxon>
        <taxon>Dikarya</taxon>
        <taxon>Ascomycota</taxon>
        <taxon>Pezizomycotina</taxon>
        <taxon>Sordariomycetes</taxon>
        <taxon>Sordariomycetidae</taxon>
        <taxon>Sordariales</taxon>
        <taxon>Lasiosphaeriaceae</taxon>
        <taxon>Bombardia</taxon>
    </lineage>
</organism>
<evidence type="ECO:0000313" key="2">
    <source>
        <dbReference type="Proteomes" id="UP001174934"/>
    </source>
</evidence>
<reference evidence="1" key="1">
    <citation type="submission" date="2023-06" db="EMBL/GenBank/DDBJ databases">
        <title>Genome-scale phylogeny and comparative genomics of the fungal order Sordariales.</title>
        <authorList>
            <consortium name="Lawrence Berkeley National Laboratory"/>
            <person name="Hensen N."/>
            <person name="Bonometti L."/>
            <person name="Westerberg I."/>
            <person name="Brannstrom I.O."/>
            <person name="Guillou S."/>
            <person name="Cros-Aarteil S."/>
            <person name="Calhoun S."/>
            <person name="Haridas S."/>
            <person name="Kuo A."/>
            <person name="Mondo S."/>
            <person name="Pangilinan J."/>
            <person name="Riley R."/>
            <person name="LaButti K."/>
            <person name="Andreopoulos B."/>
            <person name="Lipzen A."/>
            <person name="Chen C."/>
            <person name="Yanf M."/>
            <person name="Daum C."/>
            <person name="Ng V."/>
            <person name="Clum A."/>
            <person name="Steindorff A."/>
            <person name="Ohm R."/>
            <person name="Martin F."/>
            <person name="Silar P."/>
            <person name="Natvig D."/>
            <person name="Lalanne C."/>
            <person name="Gautier V."/>
            <person name="Ament-velasquez S.L."/>
            <person name="Kruys A."/>
            <person name="Hutchinson M.I."/>
            <person name="Powell A.J."/>
            <person name="Barry K."/>
            <person name="Miller A.N."/>
            <person name="Grigoriev I.V."/>
            <person name="Debuchy R."/>
            <person name="Gladieux P."/>
            <person name="Thoren M.H."/>
            <person name="Johannesson H."/>
        </authorList>
    </citation>
    <scope>NUCLEOTIDE SEQUENCE</scope>
    <source>
        <strain evidence="1">SMH3391-2</strain>
    </source>
</reference>
<dbReference type="AlphaFoldDB" id="A0AA39WAS4"/>
<proteinExistence type="predicted"/>
<keyword evidence="2" id="KW-1185">Reference proteome</keyword>
<sequence>MSIAIPGTTIDVRDVKEGGTFIYGAEYSAFPPLAVRQAEARLVDNMCPLSYIMVGNTGKSVSRSYSRALDGLVPKHATVKTGGKNPIRSPGEQGYDDAMKYLTTVDDTTGLTPVDIYVEKQTLWAEAQDEWDKAKLKAQKDATLQHPDDTVLQRQTYDEWNQANYRKYKFAVQARWMDWVSNGHKYNVEFNFGMVDTESIMARIENSKESMRNSTIVDADGANEVYLVDLTPKNWATLCKQKQEGWFRRNGQYSLEQLDGEIQRLQRLWGMSVGGGAGWGLWSVGGSYAHDESKTDSQSDMASCDVSVTFDALVVNIGRPWLYAELFSDFELDVADDILLSPGASELQRMMKEQLAQYNSFPAFPTSFVLAANTVIDFKGSTQHIEDHFSSSSSSGSSSVGWGPFSVRSSFHSSSQSQTHQMQATATGCRLTFGAPQIIGWVNQILPALPRTYAFEPMVQSNVPSRS</sequence>
<accession>A0AA39WAS4</accession>
<comment type="caution">
    <text evidence="1">The sequence shown here is derived from an EMBL/GenBank/DDBJ whole genome shotgun (WGS) entry which is preliminary data.</text>
</comment>
<name>A0AA39WAS4_9PEZI</name>